<accession>A0A5D3DY92</accession>
<evidence type="ECO:0000256" key="1">
    <source>
        <dbReference type="SAM" id="SignalP"/>
    </source>
</evidence>
<dbReference type="Proteomes" id="UP000321947">
    <property type="component" value="Unassembled WGS sequence"/>
</dbReference>
<keyword evidence="1" id="KW-0732">Signal</keyword>
<gene>
    <name evidence="2" type="ORF">E5676_scaffold165G00470</name>
</gene>
<reference evidence="2 3" key="1">
    <citation type="submission" date="2019-08" db="EMBL/GenBank/DDBJ databases">
        <title>Draft genome sequences of two oriental melons (Cucumis melo L. var makuwa).</title>
        <authorList>
            <person name="Kwon S.-Y."/>
        </authorList>
    </citation>
    <scope>NUCLEOTIDE SEQUENCE [LARGE SCALE GENOMIC DNA]</scope>
    <source>
        <strain evidence="3">cv. Chang Bougi</strain>
        <tissue evidence="2">Leaf</tissue>
    </source>
</reference>
<protein>
    <submittedName>
        <fullName evidence="2">MuDRA-like transposase</fullName>
    </submittedName>
</protein>
<evidence type="ECO:0000313" key="3">
    <source>
        <dbReference type="Proteomes" id="UP000321947"/>
    </source>
</evidence>
<comment type="caution">
    <text evidence="2">The sequence shown here is derived from an EMBL/GenBank/DDBJ whole genome shotgun (WGS) entry which is preliminary data.</text>
</comment>
<name>A0A5D3DY92_CUCMM</name>
<organism evidence="2 3">
    <name type="scientific">Cucumis melo var. makuwa</name>
    <name type="common">Oriental melon</name>
    <dbReference type="NCBI Taxonomy" id="1194695"/>
    <lineage>
        <taxon>Eukaryota</taxon>
        <taxon>Viridiplantae</taxon>
        <taxon>Streptophyta</taxon>
        <taxon>Embryophyta</taxon>
        <taxon>Tracheophyta</taxon>
        <taxon>Spermatophyta</taxon>
        <taxon>Magnoliopsida</taxon>
        <taxon>eudicotyledons</taxon>
        <taxon>Gunneridae</taxon>
        <taxon>Pentapetalae</taxon>
        <taxon>rosids</taxon>
        <taxon>fabids</taxon>
        <taxon>Cucurbitales</taxon>
        <taxon>Cucurbitaceae</taxon>
        <taxon>Benincaseae</taxon>
        <taxon>Cucumis</taxon>
    </lineage>
</organism>
<feature type="signal peptide" evidence="1">
    <location>
        <begin position="1"/>
        <end position="23"/>
    </location>
</feature>
<sequence>MMRLVYLVSSKLVLRIQVCIVEAKELPVAVGIEILVSFEDTPTIRLLSFVDPLVHFVAPPFRTIQSTLSVFSYFAYAEAVYLVGNQSDWKTSEDYVHMIVLPPKIVKRVGRPKKKRIPSVGEAPKLQKYG</sequence>
<evidence type="ECO:0000313" key="2">
    <source>
        <dbReference type="EMBL" id="TYK28676.1"/>
    </source>
</evidence>
<proteinExistence type="predicted"/>
<dbReference type="EMBL" id="SSTD01002069">
    <property type="protein sequence ID" value="TYK28676.1"/>
    <property type="molecule type" value="Genomic_DNA"/>
</dbReference>
<feature type="chain" id="PRO_5022666522" evidence="1">
    <location>
        <begin position="24"/>
        <end position="130"/>
    </location>
</feature>
<dbReference type="AlphaFoldDB" id="A0A5D3DY92"/>